<sequence>MASGDDLVRYITEQVVTYMDTPKEVRKQIKQIHKQEKEDWQVRWFGMVPLAIRMLTKQVRSKATSPKG</sequence>
<gene>
    <name evidence="1" type="ORF">J2Z66_000757</name>
</gene>
<keyword evidence="2" id="KW-1185">Reference proteome</keyword>
<accession>A0ABS4INM6</accession>
<reference evidence="1 2" key="1">
    <citation type="submission" date="2021-03" db="EMBL/GenBank/DDBJ databases">
        <title>Genomic Encyclopedia of Type Strains, Phase IV (KMG-IV): sequencing the most valuable type-strain genomes for metagenomic binning, comparative biology and taxonomic classification.</title>
        <authorList>
            <person name="Goeker M."/>
        </authorList>
    </citation>
    <scope>NUCLEOTIDE SEQUENCE [LARGE SCALE GENOMIC DNA]</scope>
    <source>
        <strain evidence="1 2">DSM 26048</strain>
    </source>
</reference>
<proteinExistence type="predicted"/>
<comment type="caution">
    <text evidence="1">The sequence shown here is derived from an EMBL/GenBank/DDBJ whole genome shotgun (WGS) entry which is preliminary data.</text>
</comment>
<organism evidence="1 2">
    <name type="scientific">Paenibacillus eucommiae</name>
    <dbReference type="NCBI Taxonomy" id="1355755"/>
    <lineage>
        <taxon>Bacteria</taxon>
        <taxon>Bacillati</taxon>
        <taxon>Bacillota</taxon>
        <taxon>Bacilli</taxon>
        <taxon>Bacillales</taxon>
        <taxon>Paenibacillaceae</taxon>
        <taxon>Paenibacillus</taxon>
    </lineage>
</organism>
<protein>
    <submittedName>
        <fullName evidence="1">Ubiquinone biosynthesis protein COQ9</fullName>
    </submittedName>
</protein>
<dbReference type="RefSeq" id="WP_209969996.1">
    <property type="nucleotide sequence ID" value="NZ_JAGGLB010000002.1"/>
</dbReference>
<evidence type="ECO:0000313" key="1">
    <source>
        <dbReference type="EMBL" id="MBP1989162.1"/>
    </source>
</evidence>
<dbReference type="Proteomes" id="UP001519287">
    <property type="component" value="Unassembled WGS sequence"/>
</dbReference>
<dbReference type="InterPro" id="IPR025622">
    <property type="entry name" value="YqzE"/>
</dbReference>
<evidence type="ECO:0000313" key="2">
    <source>
        <dbReference type="Proteomes" id="UP001519287"/>
    </source>
</evidence>
<name>A0ABS4INM6_9BACL</name>
<dbReference type="Pfam" id="PF14038">
    <property type="entry name" value="YqzE"/>
    <property type="match status" value="1"/>
</dbReference>
<dbReference type="EMBL" id="JAGGLB010000002">
    <property type="protein sequence ID" value="MBP1989162.1"/>
    <property type="molecule type" value="Genomic_DNA"/>
</dbReference>
<keyword evidence="1" id="KW-0830">Ubiquinone</keyword>